<evidence type="ECO:0000313" key="2">
    <source>
        <dbReference type="WBParaSite" id="PgR005X_g028_t02"/>
    </source>
</evidence>
<protein>
    <submittedName>
        <fullName evidence="2">Exocyst complex component Sec8</fullName>
    </submittedName>
</protein>
<keyword evidence="1" id="KW-1185">Reference proteome</keyword>
<reference evidence="2" key="1">
    <citation type="submission" date="2022-11" db="UniProtKB">
        <authorList>
            <consortium name="WormBaseParasite"/>
        </authorList>
    </citation>
    <scope>IDENTIFICATION</scope>
</reference>
<evidence type="ECO:0000313" key="1">
    <source>
        <dbReference type="Proteomes" id="UP000887569"/>
    </source>
</evidence>
<sequence length="45" mass="5240">MALQTKELRREASRYLLSLAVTAPFTRVFIPLQGSIRRLPFLIYC</sequence>
<proteinExistence type="predicted"/>
<organism evidence="1 2">
    <name type="scientific">Parascaris univalens</name>
    <name type="common">Nematode worm</name>
    <dbReference type="NCBI Taxonomy" id="6257"/>
    <lineage>
        <taxon>Eukaryota</taxon>
        <taxon>Metazoa</taxon>
        <taxon>Ecdysozoa</taxon>
        <taxon>Nematoda</taxon>
        <taxon>Chromadorea</taxon>
        <taxon>Rhabditida</taxon>
        <taxon>Spirurina</taxon>
        <taxon>Ascaridomorpha</taxon>
        <taxon>Ascaridoidea</taxon>
        <taxon>Ascarididae</taxon>
        <taxon>Parascaris</taxon>
    </lineage>
</organism>
<dbReference type="WBParaSite" id="PgR005X_g028_t02">
    <property type="protein sequence ID" value="PgR005X_g028_t02"/>
    <property type="gene ID" value="PgR005X_g028"/>
</dbReference>
<name>A0A915ACC0_PARUN</name>
<dbReference type="Proteomes" id="UP000887569">
    <property type="component" value="Unplaced"/>
</dbReference>
<accession>A0A915ACC0</accession>
<dbReference type="AlphaFoldDB" id="A0A915ACC0"/>